<proteinExistence type="predicted"/>
<dbReference type="InterPro" id="IPR057159">
    <property type="entry name" value="DUF7837"/>
</dbReference>
<evidence type="ECO:0000259" key="1">
    <source>
        <dbReference type="Pfam" id="PF25207"/>
    </source>
</evidence>
<reference evidence="2 3" key="1">
    <citation type="journal article" date="2016" name="Stand. Genomic Sci.">
        <title>Complete genome sequence of the Antarctic Halorubrum lacusprofundi type strain ACAM 34.</title>
        <authorList>
            <person name="Anderson I.J."/>
            <person name="DasSarma P."/>
            <person name="Lucas S."/>
            <person name="Copeland A."/>
            <person name="Lapidus A."/>
            <person name="Del Rio T.G."/>
            <person name="Tice H."/>
            <person name="Dalin E."/>
            <person name="Bruce D.C."/>
            <person name="Goodwin L."/>
            <person name="Pitluck S."/>
            <person name="Sims D."/>
            <person name="Brettin T.S."/>
            <person name="Detter J.C."/>
            <person name="Han C.S."/>
            <person name="Larimer F."/>
            <person name="Hauser L."/>
            <person name="Land M."/>
            <person name="Ivanova N."/>
            <person name="Richardson P."/>
            <person name="Cavicchioli R."/>
            <person name="DasSarma S."/>
            <person name="Woese C.R."/>
            <person name="Kyrpides N.C."/>
        </authorList>
    </citation>
    <scope>NUCLEOTIDE SEQUENCE [LARGE SCALE GENOMIC DNA]</scope>
    <source>
        <strain evidence="3">ATCC 49239 / DSM 5036 / JCM 8891 / ACAM 34</strain>
    </source>
</reference>
<gene>
    <name evidence="2" type="ordered locus">Hlac_3356</name>
</gene>
<dbReference type="KEGG" id="hla:Hlac_3356"/>
<dbReference type="AlphaFoldDB" id="B9LWN5"/>
<feature type="domain" description="DUF7837" evidence="1">
    <location>
        <begin position="6"/>
        <end position="51"/>
    </location>
</feature>
<organism evidence="2 3">
    <name type="scientific">Halorubrum lacusprofundi (strain ATCC 49239 / DSM 5036 / JCM 8891 / ACAM 34)</name>
    <dbReference type="NCBI Taxonomy" id="416348"/>
    <lineage>
        <taxon>Archaea</taxon>
        <taxon>Methanobacteriati</taxon>
        <taxon>Methanobacteriota</taxon>
        <taxon>Stenosarchaea group</taxon>
        <taxon>Halobacteria</taxon>
        <taxon>Halobacteriales</taxon>
        <taxon>Haloferacaceae</taxon>
        <taxon>Halorubrum</taxon>
    </lineage>
</organism>
<evidence type="ECO:0000313" key="2">
    <source>
        <dbReference type="EMBL" id="ACM58876.1"/>
    </source>
</evidence>
<name>B9LWN5_HALLT</name>
<geneLocation type="plasmid" evidence="2 3">
    <name>pHLAC01</name>
</geneLocation>
<dbReference type="EMBL" id="CP001367">
    <property type="protein sequence ID" value="ACM58876.1"/>
    <property type="molecule type" value="Genomic_DNA"/>
</dbReference>
<evidence type="ECO:0000313" key="3">
    <source>
        <dbReference type="Proteomes" id="UP000000740"/>
    </source>
</evidence>
<accession>B9LWN5</accession>
<protein>
    <recommendedName>
        <fullName evidence="1">DUF7837 domain-containing protein</fullName>
    </recommendedName>
</protein>
<dbReference type="Pfam" id="PF25207">
    <property type="entry name" value="DUF7837"/>
    <property type="match status" value="1"/>
</dbReference>
<dbReference type="Proteomes" id="UP000000740">
    <property type="component" value="Plasmid pHLAC01"/>
</dbReference>
<keyword evidence="2" id="KW-0614">Plasmid</keyword>
<sequence>MAAQERSRLGVCPSCSEEILSRHILIQYETQSGEEEAWTECPGCRKVVHPQ</sequence>
<keyword evidence="3" id="KW-1185">Reference proteome</keyword>
<dbReference type="eggNOG" id="arCOG04494">
    <property type="taxonomic scope" value="Archaea"/>
</dbReference>
<dbReference type="HOGENOM" id="CLU_206264_0_0_2"/>